<dbReference type="RefSeq" id="WP_021054285.1">
    <property type="nucleotide sequence ID" value="NZ_KE356561.1"/>
</dbReference>
<organism evidence="1 2">
    <name type="scientific">Haloquadratum walsbyi J07HQW2</name>
    <dbReference type="NCBI Taxonomy" id="1238425"/>
    <lineage>
        <taxon>Archaea</taxon>
        <taxon>Methanobacteriati</taxon>
        <taxon>Methanobacteriota</taxon>
        <taxon>Stenosarchaea group</taxon>
        <taxon>Halobacteria</taxon>
        <taxon>Halobacteriales</taxon>
        <taxon>Haloferacaceae</taxon>
        <taxon>Haloquadratum</taxon>
    </lineage>
</organism>
<sequence>MMSKTLKTRDHHGADSLDIIIPVDAVREYDINQGDVFELEAEEQDGDVILRYRRVYES</sequence>
<dbReference type="eggNOG" id="arCOG07185">
    <property type="taxonomic scope" value="Archaea"/>
</dbReference>
<name>U1MWI0_9EURY</name>
<proteinExistence type="predicted"/>
<evidence type="ECO:0000313" key="1">
    <source>
        <dbReference type="EMBL" id="ERG94794.1"/>
    </source>
</evidence>
<dbReference type="STRING" id="1238425.J07HQW2_01236"/>
<evidence type="ECO:0008006" key="3">
    <source>
        <dbReference type="Google" id="ProtNLM"/>
    </source>
</evidence>
<protein>
    <recommendedName>
        <fullName evidence="3">SpoVT / AbrB like domain protein</fullName>
    </recommendedName>
</protein>
<gene>
    <name evidence="1" type="ORF">J07HQW2_01236</name>
</gene>
<accession>U1MWI0</accession>
<dbReference type="Proteomes" id="UP000030710">
    <property type="component" value="Unassembled WGS sequence"/>
</dbReference>
<evidence type="ECO:0000313" key="2">
    <source>
        <dbReference type="Proteomes" id="UP000030710"/>
    </source>
</evidence>
<dbReference type="HOGENOM" id="CLU_210688_0_0_2"/>
<dbReference type="Gene3D" id="2.10.260.10">
    <property type="match status" value="1"/>
</dbReference>
<dbReference type="EMBL" id="KE356561">
    <property type="protein sequence ID" value="ERG94794.1"/>
    <property type="molecule type" value="Genomic_DNA"/>
</dbReference>
<dbReference type="AlphaFoldDB" id="U1MWI0"/>
<reference evidence="1 2" key="1">
    <citation type="journal article" date="2013" name="PLoS ONE">
        <title>Assembly-driven community genomics of a hypersaline microbial ecosystem.</title>
        <authorList>
            <person name="Podell S."/>
            <person name="Ugalde J.A."/>
            <person name="Narasingarao P."/>
            <person name="Banfield J.F."/>
            <person name="Heidelberg K.B."/>
            <person name="Allen E.E."/>
        </authorList>
    </citation>
    <scope>NUCLEOTIDE SEQUENCE [LARGE SCALE GENOMIC DNA]</scope>
    <source>
        <strain evidence="2">J07HQW2</strain>
    </source>
</reference>